<feature type="transmembrane region" description="Helical" evidence="2">
    <location>
        <begin position="110"/>
        <end position="138"/>
    </location>
</feature>
<gene>
    <name evidence="4" type="ORF">QNI22_15810</name>
</gene>
<dbReference type="Pfam" id="PF02719">
    <property type="entry name" value="Polysacc_synt_2"/>
    <property type="match status" value="1"/>
</dbReference>
<feature type="transmembrane region" description="Helical" evidence="2">
    <location>
        <begin position="86"/>
        <end position="104"/>
    </location>
</feature>
<evidence type="ECO:0000313" key="5">
    <source>
        <dbReference type="Proteomes" id="UP001232063"/>
    </source>
</evidence>
<keyword evidence="2" id="KW-0812">Transmembrane</keyword>
<dbReference type="PANTHER" id="PTHR43318">
    <property type="entry name" value="UDP-N-ACETYLGLUCOSAMINE 4,6-DEHYDRATASE"/>
    <property type="match status" value="1"/>
</dbReference>
<comment type="caution">
    <text evidence="4">The sequence shown here is derived from an EMBL/GenBank/DDBJ whole genome shotgun (WGS) entry which is preliminary data.</text>
</comment>
<proteinExistence type="inferred from homology"/>
<keyword evidence="2" id="KW-0472">Membrane</keyword>
<dbReference type="RefSeq" id="WP_314512008.1">
    <property type="nucleotide sequence ID" value="NZ_JASJOU010000005.1"/>
</dbReference>
<evidence type="ECO:0000256" key="1">
    <source>
        <dbReference type="ARBA" id="ARBA00007430"/>
    </source>
</evidence>
<accession>A0AAE3R7E8</accession>
<evidence type="ECO:0000313" key="4">
    <source>
        <dbReference type="EMBL" id="MDJ1502132.1"/>
    </source>
</evidence>
<keyword evidence="5" id="KW-1185">Reference proteome</keyword>
<dbReference type="InterPro" id="IPR051203">
    <property type="entry name" value="Polysaccharide_Synthase-Rel"/>
</dbReference>
<dbReference type="CDD" id="cd05237">
    <property type="entry name" value="UDP_invert_4-6DH_SDR_e"/>
    <property type="match status" value="1"/>
</dbReference>
<dbReference type="InterPro" id="IPR029063">
    <property type="entry name" value="SAM-dependent_MTases_sf"/>
</dbReference>
<dbReference type="InterPro" id="IPR003869">
    <property type="entry name" value="Polysac_CapD-like"/>
</dbReference>
<dbReference type="SUPFAM" id="SSF51735">
    <property type="entry name" value="NAD(P)-binding Rossmann-fold domains"/>
    <property type="match status" value="1"/>
</dbReference>
<dbReference type="SUPFAM" id="SSF53335">
    <property type="entry name" value="S-adenosyl-L-methionine-dependent methyltransferases"/>
    <property type="match status" value="1"/>
</dbReference>
<feature type="domain" description="Polysaccharide biosynthesis protein CapD-like" evidence="3">
    <location>
        <begin position="296"/>
        <end position="591"/>
    </location>
</feature>
<dbReference type="AlphaFoldDB" id="A0AAE3R7E8"/>
<dbReference type="Proteomes" id="UP001232063">
    <property type="component" value="Unassembled WGS sequence"/>
</dbReference>
<name>A0AAE3R7E8_9BACT</name>
<dbReference type="Pfam" id="PF13727">
    <property type="entry name" value="CoA_binding_3"/>
    <property type="match status" value="1"/>
</dbReference>
<comment type="similarity">
    <text evidence="1">Belongs to the polysaccharide synthase family.</text>
</comment>
<protein>
    <submittedName>
        <fullName evidence="4">Nucleoside-diphosphate sugar epimerase/dehydratase</fullName>
    </submittedName>
</protein>
<dbReference type="InterPro" id="IPR036291">
    <property type="entry name" value="NAD(P)-bd_dom_sf"/>
</dbReference>
<feature type="transmembrane region" description="Helical" evidence="2">
    <location>
        <begin position="50"/>
        <end position="74"/>
    </location>
</feature>
<feature type="transmembrane region" description="Helical" evidence="2">
    <location>
        <begin position="21"/>
        <end position="38"/>
    </location>
</feature>
<dbReference type="PANTHER" id="PTHR43318:SF1">
    <property type="entry name" value="POLYSACCHARIDE BIOSYNTHESIS PROTEIN EPSC-RELATED"/>
    <property type="match status" value="1"/>
</dbReference>
<dbReference type="Gene3D" id="3.40.50.720">
    <property type="entry name" value="NAD(P)-binding Rossmann-like Domain"/>
    <property type="match status" value="2"/>
</dbReference>
<evidence type="ECO:0000256" key="2">
    <source>
        <dbReference type="SAM" id="Phobius"/>
    </source>
</evidence>
<keyword evidence="2" id="KW-1133">Transmembrane helix</keyword>
<organism evidence="4 5">
    <name type="scientific">Xanthocytophaga agilis</name>
    <dbReference type="NCBI Taxonomy" id="3048010"/>
    <lineage>
        <taxon>Bacteria</taxon>
        <taxon>Pseudomonadati</taxon>
        <taxon>Bacteroidota</taxon>
        <taxon>Cytophagia</taxon>
        <taxon>Cytophagales</taxon>
        <taxon>Rhodocytophagaceae</taxon>
        <taxon>Xanthocytophaga</taxon>
    </lineage>
</organism>
<sequence>MRYLNLFRLIKVIPRWTVLQLDLLLCSLALSLAYLLRFNFEWEQINFSEFWISLLVVVIVKAIFFLFTQSFAGIIRYTSIEDAKRIFLALTYSMLVVGAIDFAYRSSNIYGQYLIPVSILLIDYFFSMLFMGAFRILVKIIYFEWKNQQSEKINVIIYGAGEAGVITKKTISQDKDTHLHVVAFLDDDSSKARNTIDGVPILPNTPENLLKIVKNKQAEILIIAIQDITPERKKHIIDQCLTLNVQVRNIPPVHKWINGELSLKQIKDVNIEDVLGRKPIQLDKTRIKKDIEGKVVLVTGAAGSIGSELARQIAAFQPEKLLLVDQSESALYDLELEVKELALSSRINFRTILCDITNAERMGKIFRKYQPEIVFHAAAYKHVPVMEDNPSEAIINNVLGTKIIADLSARYHAEKFVMISTDKAVNPTSVMGASKRIAEIYIQSLNEELESRQPNEVLQHTKFITTRFGNVLGSNGSVIPRFQRQINAGGPITVTHPEITRYFMTIPEACQLVLEAGSMGNGGEIFLFDMGESIKIVDLAKKMIRLSGLTLGKDIQLVFTGLRPGEKLYEELLSNEENTIPTHHPQIMIAKVREYDFNLIQQHLGEMNHLLSIQDNDSIIMKMKKIVPEYISNNSTYERLDQIREI</sequence>
<evidence type="ECO:0000259" key="3">
    <source>
        <dbReference type="Pfam" id="PF02719"/>
    </source>
</evidence>
<dbReference type="EMBL" id="JASJOU010000005">
    <property type="protein sequence ID" value="MDJ1502132.1"/>
    <property type="molecule type" value="Genomic_DNA"/>
</dbReference>
<reference evidence="4" key="1">
    <citation type="submission" date="2023-05" db="EMBL/GenBank/DDBJ databases">
        <authorList>
            <person name="Zhang X."/>
        </authorList>
    </citation>
    <scope>NUCLEOTIDE SEQUENCE</scope>
    <source>
        <strain evidence="4">BD1B2-1</strain>
    </source>
</reference>